<accession>A0A7X2V5B9</accession>
<organism evidence="1 2">
    <name type="scientific">Metabacillus mangrovi</name>
    <dbReference type="NCBI Taxonomy" id="1491830"/>
    <lineage>
        <taxon>Bacteria</taxon>
        <taxon>Bacillati</taxon>
        <taxon>Bacillota</taxon>
        <taxon>Bacilli</taxon>
        <taxon>Bacillales</taxon>
        <taxon>Bacillaceae</taxon>
        <taxon>Metabacillus</taxon>
    </lineage>
</organism>
<protein>
    <submittedName>
        <fullName evidence="1">Uncharacterized protein</fullName>
    </submittedName>
</protein>
<name>A0A7X2V5B9_9BACI</name>
<keyword evidence="2" id="KW-1185">Reference proteome</keyword>
<reference evidence="1 2" key="1">
    <citation type="journal article" date="2017" name="Int. J. Syst. Evol. Microbiol.">
        <title>Bacillus mangrovi sp. nov., isolated from a sediment sample from a mangrove forest.</title>
        <authorList>
            <person name="Gupta V."/>
            <person name="Singh P.K."/>
            <person name="Korpole S."/>
            <person name="Tanuku N.R.S."/>
            <person name="Pinnaka A.K."/>
        </authorList>
    </citation>
    <scope>NUCLEOTIDE SEQUENCE [LARGE SCALE GENOMIC DNA]</scope>
    <source>
        <strain evidence="1 2">KCTC 33872</strain>
    </source>
</reference>
<dbReference type="AlphaFoldDB" id="A0A7X2V5B9"/>
<evidence type="ECO:0000313" key="2">
    <source>
        <dbReference type="Proteomes" id="UP000434639"/>
    </source>
</evidence>
<dbReference type="EMBL" id="WMIB01000016">
    <property type="protein sequence ID" value="MTH54642.1"/>
    <property type="molecule type" value="Genomic_DNA"/>
</dbReference>
<sequence>MKNLAIHFNSINITTLSANSGVFTGTNSQYDWTSSIKSNYGFGKVIGMDNLSIGNINVVQDDDIMDSDFTQNQGSNDQPVYQS</sequence>
<dbReference type="RefSeq" id="WP_155113151.1">
    <property type="nucleotide sequence ID" value="NZ_WMIB01000016.1"/>
</dbReference>
<gene>
    <name evidence="1" type="ORF">GKZ89_14655</name>
</gene>
<dbReference type="Proteomes" id="UP000434639">
    <property type="component" value="Unassembled WGS sequence"/>
</dbReference>
<dbReference type="OrthoDB" id="2928548at2"/>
<proteinExistence type="predicted"/>
<comment type="caution">
    <text evidence="1">The sequence shown here is derived from an EMBL/GenBank/DDBJ whole genome shotgun (WGS) entry which is preliminary data.</text>
</comment>
<evidence type="ECO:0000313" key="1">
    <source>
        <dbReference type="EMBL" id="MTH54642.1"/>
    </source>
</evidence>